<accession>A0AAV4PQV0</accession>
<name>A0AAV4PQV0_CAEEX</name>
<protein>
    <submittedName>
        <fullName evidence="1">Uncharacterized protein</fullName>
    </submittedName>
</protein>
<dbReference type="EMBL" id="BPLR01004951">
    <property type="protein sequence ID" value="GIX98693.1"/>
    <property type="molecule type" value="Genomic_DNA"/>
</dbReference>
<evidence type="ECO:0000313" key="2">
    <source>
        <dbReference type="Proteomes" id="UP001054945"/>
    </source>
</evidence>
<evidence type="ECO:0000313" key="1">
    <source>
        <dbReference type="EMBL" id="GIX98693.1"/>
    </source>
</evidence>
<gene>
    <name evidence="1" type="ORF">CEXT_83561</name>
</gene>
<dbReference type="AlphaFoldDB" id="A0AAV4PQV0"/>
<keyword evidence="2" id="KW-1185">Reference proteome</keyword>
<organism evidence="1 2">
    <name type="scientific">Caerostris extrusa</name>
    <name type="common">Bark spider</name>
    <name type="synonym">Caerostris bankana</name>
    <dbReference type="NCBI Taxonomy" id="172846"/>
    <lineage>
        <taxon>Eukaryota</taxon>
        <taxon>Metazoa</taxon>
        <taxon>Ecdysozoa</taxon>
        <taxon>Arthropoda</taxon>
        <taxon>Chelicerata</taxon>
        <taxon>Arachnida</taxon>
        <taxon>Araneae</taxon>
        <taxon>Araneomorphae</taxon>
        <taxon>Entelegynae</taxon>
        <taxon>Araneoidea</taxon>
        <taxon>Araneidae</taxon>
        <taxon>Caerostris</taxon>
    </lineage>
</organism>
<comment type="caution">
    <text evidence="1">The sequence shown here is derived from an EMBL/GenBank/DDBJ whole genome shotgun (WGS) entry which is preliminary data.</text>
</comment>
<dbReference type="Proteomes" id="UP001054945">
    <property type="component" value="Unassembled WGS sequence"/>
</dbReference>
<proteinExistence type="predicted"/>
<sequence length="98" mass="11573">MSTTHLKQNTDILHVGFTNTVVFALQPTQLYLVCLGAKILYSFSSREVFEREPSSSYWNNPFLFRTQWRGGNKQSWKKFLIKYCMRNGDSFRLQQRNA</sequence>
<reference evidence="1 2" key="1">
    <citation type="submission" date="2021-06" db="EMBL/GenBank/DDBJ databases">
        <title>Caerostris extrusa draft genome.</title>
        <authorList>
            <person name="Kono N."/>
            <person name="Arakawa K."/>
        </authorList>
    </citation>
    <scope>NUCLEOTIDE SEQUENCE [LARGE SCALE GENOMIC DNA]</scope>
</reference>